<dbReference type="AlphaFoldDB" id="A0AAV4HFN8"/>
<dbReference type="EMBL" id="BMAT01005613">
    <property type="protein sequence ID" value="GFR96972.1"/>
    <property type="molecule type" value="Genomic_DNA"/>
</dbReference>
<accession>A0AAV4HFN8</accession>
<keyword evidence="2" id="KW-1185">Reference proteome</keyword>
<comment type="caution">
    <text evidence="1">The sequence shown here is derived from an EMBL/GenBank/DDBJ whole genome shotgun (WGS) entry which is preliminary data.</text>
</comment>
<protein>
    <recommendedName>
        <fullName evidence="3">PB1 domain-containing protein</fullName>
    </recommendedName>
</protein>
<reference evidence="1 2" key="1">
    <citation type="journal article" date="2021" name="Elife">
        <title>Chloroplast acquisition without the gene transfer in kleptoplastic sea slugs, Plakobranchus ocellatus.</title>
        <authorList>
            <person name="Maeda T."/>
            <person name="Takahashi S."/>
            <person name="Yoshida T."/>
            <person name="Shimamura S."/>
            <person name="Takaki Y."/>
            <person name="Nagai Y."/>
            <person name="Toyoda A."/>
            <person name="Suzuki Y."/>
            <person name="Arimoto A."/>
            <person name="Ishii H."/>
            <person name="Satoh N."/>
            <person name="Nishiyama T."/>
            <person name="Hasebe M."/>
            <person name="Maruyama T."/>
            <person name="Minagawa J."/>
            <person name="Obokata J."/>
            <person name="Shigenobu S."/>
        </authorList>
    </citation>
    <scope>NUCLEOTIDE SEQUENCE [LARGE SCALE GENOMIC DNA]</scope>
</reference>
<evidence type="ECO:0000313" key="2">
    <source>
        <dbReference type="Proteomes" id="UP000762676"/>
    </source>
</evidence>
<evidence type="ECO:0000313" key="1">
    <source>
        <dbReference type="EMBL" id="GFR96972.1"/>
    </source>
</evidence>
<name>A0AAV4HFN8_9GAST</name>
<gene>
    <name evidence="1" type="ORF">ElyMa_002733800</name>
</gene>
<organism evidence="1 2">
    <name type="scientific">Elysia marginata</name>
    <dbReference type="NCBI Taxonomy" id="1093978"/>
    <lineage>
        <taxon>Eukaryota</taxon>
        <taxon>Metazoa</taxon>
        <taxon>Spiralia</taxon>
        <taxon>Lophotrochozoa</taxon>
        <taxon>Mollusca</taxon>
        <taxon>Gastropoda</taxon>
        <taxon>Heterobranchia</taxon>
        <taxon>Euthyneura</taxon>
        <taxon>Panpulmonata</taxon>
        <taxon>Sacoglossa</taxon>
        <taxon>Placobranchoidea</taxon>
        <taxon>Plakobranchidae</taxon>
        <taxon>Elysia</taxon>
    </lineage>
</organism>
<dbReference type="Proteomes" id="UP000762676">
    <property type="component" value="Unassembled WGS sequence"/>
</dbReference>
<proteinExistence type="predicted"/>
<evidence type="ECO:0008006" key="3">
    <source>
        <dbReference type="Google" id="ProtNLM"/>
    </source>
</evidence>
<sequence length="106" mass="12333">MLESRWRLFGHILKRHSCIPANIALQFYFVENNKRPRGRPITTLPVTLYNDLKDVPGEKMILTSEKDLDLIRDIAENQDEWRIFIVEIRKGAAEAVPSDDPTSERL</sequence>